<reference evidence="1 2" key="1">
    <citation type="submission" date="2017-02" db="EMBL/GenBank/DDBJ databases">
        <title>Complete genome sequences of Mycobacterium kansasii strains isolated from rhesus macaques.</title>
        <authorList>
            <person name="Panda A."/>
            <person name="Nagaraj S."/>
            <person name="Zhao X."/>
            <person name="Tettelin H."/>
            <person name="Detolla L.J."/>
        </authorList>
    </citation>
    <scope>NUCLEOTIDE SEQUENCE [LARGE SCALE GENOMIC DNA]</scope>
    <source>
        <strain evidence="1 2">11-3469</strain>
    </source>
</reference>
<organism evidence="1 2">
    <name type="scientific">Mycobacterium kansasii</name>
    <dbReference type="NCBI Taxonomy" id="1768"/>
    <lineage>
        <taxon>Bacteria</taxon>
        <taxon>Bacillati</taxon>
        <taxon>Actinomycetota</taxon>
        <taxon>Actinomycetes</taxon>
        <taxon>Mycobacteriales</taxon>
        <taxon>Mycobacteriaceae</taxon>
        <taxon>Mycobacterium</taxon>
    </lineage>
</organism>
<gene>
    <name evidence="1" type="ORF">BZL29_1629</name>
</gene>
<dbReference type="EMBL" id="MVBN01000001">
    <property type="protein sequence ID" value="OOK84142.1"/>
    <property type="molecule type" value="Genomic_DNA"/>
</dbReference>
<proteinExistence type="predicted"/>
<name>A0A1V3XYK2_MYCKA</name>
<protein>
    <submittedName>
        <fullName evidence="1">Uncharacterized protein</fullName>
    </submittedName>
</protein>
<evidence type="ECO:0000313" key="2">
    <source>
        <dbReference type="Proteomes" id="UP000188532"/>
    </source>
</evidence>
<dbReference type="Proteomes" id="UP000188532">
    <property type="component" value="Unassembled WGS sequence"/>
</dbReference>
<dbReference type="AlphaFoldDB" id="A0A1V3XYK2"/>
<comment type="caution">
    <text evidence="1">The sequence shown here is derived from an EMBL/GenBank/DDBJ whole genome shotgun (WGS) entry which is preliminary data.</text>
</comment>
<sequence length="56" mass="6062">MQVAELGERAARRRPTVLGDHQSLGTQFLHCLADCHPGDPEMINQRGLGGQTSASF</sequence>
<accession>A0A1V3XYK2</accession>
<evidence type="ECO:0000313" key="1">
    <source>
        <dbReference type="EMBL" id="OOK84142.1"/>
    </source>
</evidence>